<evidence type="ECO:0000313" key="6">
    <source>
        <dbReference type="EMBL" id="EFY84779.1"/>
    </source>
</evidence>
<protein>
    <recommendedName>
        <fullName evidence="5">Carbohydrate-binding module family 96 domain-containing protein</fullName>
    </recommendedName>
</protein>
<evidence type="ECO:0000313" key="7">
    <source>
        <dbReference type="Proteomes" id="UP000002499"/>
    </source>
</evidence>
<sequence length="168" mass="17865">MKLVNLLKGLLLAASIPASHAEIISTLAIKDSTILRSTVSCADCPDRNCYECTLGQKMTLEANTGGLAYIRMLIGFHVPVEPSRITQCTVRLGTFTSPLEYSVNVTVAQAVSSQWSEDTVTGQNAPDSGDPFNSIAVRPHTEIGSIDITQACKNAAGDGQFSIYVGKS</sequence>
<evidence type="ECO:0000256" key="4">
    <source>
        <dbReference type="SAM" id="SignalP"/>
    </source>
</evidence>
<reference evidence="6 7" key="1">
    <citation type="journal article" date="2011" name="PLoS Genet.">
        <title>Genome sequencing and comparative transcriptomics of the model entomopathogenic fungi Metarhizium anisopliae and M. acridum.</title>
        <authorList>
            <person name="Gao Q."/>
            <person name="Jin K."/>
            <person name="Ying S.H."/>
            <person name="Zhang Y."/>
            <person name="Xiao G."/>
            <person name="Shang Y."/>
            <person name="Duan Z."/>
            <person name="Hu X."/>
            <person name="Xie X.Q."/>
            <person name="Zhou G."/>
            <person name="Peng G."/>
            <person name="Luo Z."/>
            <person name="Huang W."/>
            <person name="Wang B."/>
            <person name="Fang W."/>
            <person name="Wang S."/>
            <person name="Zhong Y."/>
            <person name="Ma L.J."/>
            <person name="St Leger R.J."/>
            <person name="Zhao G.P."/>
            <person name="Pei Y."/>
            <person name="Feng M.G."/>
            <person name="Xia Y."/>
            <person name="Wang C."/>
        </authorList>
    </citation>
    <scope>NUCLEOTIDE SEQUENCE [LARGE SCALE GENOMIC DNA]</scope>
    <source>
        <strain evidence="6 7">CQMa 102</strain>
    </source>
</reference>
<proteinExistence type="predicted"/>
<dbReference type="GO" id="GO:0005576">
    <property type="term" value="C:extracellular region"/>
    <property type="evidence" value="ECO:0007669"/>
    <property type="project" value="UniProtKB-SubCell"/>
</dbReference>
<dbReference type="InterPro" id="IPR055372">
    <property type="entry name" value="CBM96"/>
</dbReference>
<dbReference type="Pfam" id="PF24517">
    <property type="entry name" value="CBM96"/>
    <property type="match status" value="1"/>
</dbReference>
<dbReference type="EMBL" id="GL698606">
    <property type="protein sequence ID" value="EFY84779.1"/>
    <property type="molecule type" value="Genomic_DNA"/>
</dbReference>
<keyword evidence="7" id="KW-1185">Reference proteome</keyword>
<keyword evidence="3 4" id="KW-0732">Signal</keyword>
<accession>E9EH34</accession>
<evidence type="ECO:0000256" key="1">
    <source>
        <dbReference type="ARBA" id="ARBA00004613"/>
    </source>
</evidence>
<feature type="signal peptide" evidence="4">
    <location>
        <begin position="1"/>
        <end position="21"/>
    </location>
</feature>
<gene>
    <name evidence="6" type="ORF">MAC_09182</name>
</gene>
<name>E9EH34_METAQ</name>
<comment type="subcellular location">
    <subcellularLocation>
        <location evidence="1">Secreted</location>
    </subcellularLocation>
</comment>
<evidence type="ECO:0000256" key="2">
    <source>
        <dbReference type="ARBA" id="ARBA00022525"/>
    </source>
</evidence>
<feature type="chain" id="PRO_5003235407" description="Carbohydrate-binding module family 96 domain-containing protein" evidence="4">
    <location>
        <begin position="22"/>
        <end position="168"/>
    </location>
</feature>
<dbReference type="OrthoDB" id="5555675at2759"/>
<evidence type="ECO:0000259" key="5">
    <source>
        <dbReference type="Pfam" id="PF24517"/>
    </source>
</evidence>
<evidence type="ECO:0000256" key="3">
    <source>
        <dbReference type="ARBA" id="ARBA00022729"/>
    </source>
</evidence>
<keyword evidence="2" id="KW-0964">Secreted</keyword>
<organism evidence="7">
    <name type="scientific">Metarhizium acridum (strain CQMa 102)</name>
    <dbReference type="NCBI Taxonomy" id="655827"/>
    <lineage>
        <taxon>Eukaryota</taxon>
        <taxon>Fungi</taxon>
        <taxon>Dikarya</taxon>
        <taxon>Ascomycota</taxon>
        <taxon>Pezizomycotina</taxon>
        <taxon>Sordariomycetes</taxon>
        <taxon>Hypocreomycetidae</taxon>
        <taxon>Hypocreales</taxon>
        <taxon>Clavicipitaceae</taxon>
        <taxon>Metarhizium</taxon>
    </lineage>
</organism>
<dbReference type="AlphaFoldDB" id="E9EH34"/>
<dbReference type="eggNOG" id="ENOG502S5NH">
    <property type="taxonomic scope" value="Eukaryota"/>
</dbReference>
<dbReference type="InParanoid" id="E9EH34"/>
<dbReference type="Proteomes" id="UP000002499">
    <property type="component" value="Unassembled WGS sequence"/>
</dbReference>
<dbReference type="HOGENOM" id="CLU_100634_0_0_1"/>
<feature type="domain" description="Carbohydrate-binding module family 96" evidence="5">
    <location>
        <begin position="70"/>
        <end position="166"/>
    </location>
</feature>